<dbReference type="InterPro" id="IPR008030">
    <property type="entry name" value="NmrA-like"/>
</dbReference>
<accession>A0A167JBR5</accession>
<evidence type="ECO:0000259" key="3">
    <source>
        <dbReference type="Pfam" id="PF05368"/>
    </source>
</evidence>
<protein>
    <submittedName>
        <fullName evidence="4">NAD-P-binding protein</fullName>
    </submittedName>
</protein>
<dbReference type="PANTHER" id="PTHR47706:SF11">
    <property type="entry name" value="ISOFLAVONE REDUCTASE FAMILY PROTEIN (AFU_ORTHOLOGUE AFUA_1G12510)"/>
    <property type="match status" value="1"/>
</dbReference>
<gene>
    <name evidence="4" type="ORF">CALVIDRAFT_502784</name>
</gene>
<proteinExistence type="predicted"/>
<dbReference type="Gene3D" id="3.40.50.720">
    <property type="entry name" value="NAD(P)-binding Rossmann-like Domain"/>
    <property type="match status" value="1"/>
</dbReference>
<dbReference type="SUPFAM" id="SSF51735">
    <property type="entry name" value="NAD(P)-binding Rossmann-fold domains"/>
    <property type="match status" value="1"/>
</dbReference>
<evidence type="ECO:0000256" key="2">
    <source>
        <dbReference type="ARBA" id="ARBA00023002"/>
    </source>
</evidence>
<name>A0A167JBR5_CALVF</name>
<dbReference type="Proteomes" id="UP000076738">
    <property type="component" value="Unassembled WGS sequence"/>
</dbReference>
<evidence type="ECO:0000313" key="4">
    <source>
        <dbReference type="EMBL" id="KZO93429.1"/>
    </source>
</evidence>
<organism evidence="4 5">
    <name type="scientific">Calocera viscosa (strain TUFC12733)</name>
    <dbReference type="NCBI Taxonomy" id="1330018"/>
    <lineage>
        <taxon>Eukaryota</taxon>
        <taxon>Fungi</taxon>
        <taxon>Dikarya</taxon>
        <taxon>Basidiomycota</taxon>
        <taxon>Agaricomycotina</taxon>
        <taxon>Dacrymycetes</taxon>
        <taxon>Dacrymycetales</taxon>
        <taxon>Dacrymycetaceae</taxon>
        <taxon>Calocera</taxon>
    </lineage>
</organism>
<dbReference type="InterPro" id="IPR036291">
    <property type="entry name" value="NAD(P)-bd_dom_sf"/>
</dbReference>
<dbReference type="Pfam" id="PF05368">
    <property type="entry name" value="NmrA"/>
    <property type="match status" value="1"/>
</dbReference>
<keyword evidence="2" id="KW-0560">Oxidoreductase</keyword>
<dbReference type="OrthoDB" id="5283654at2759"/>
<dbReference type="GO" id="GO:0016491">
    <property type="term" value="F:oxidoreductase activity"/>
    <property type="evidence" value="ECO:0007669"/>
    <property type="project" value="UniProtKB-KW"/>
</dbReference>
<dbReference type="EMBL" id="KV417301">
    <property type="protein sequence ID" value="KZO93429.1"/>
    <property type="molecule type" value="Genomic_DNA"/>
</dbReference>
<sequence length="290" mass="31262">MSGYKNFAVAGAGGLGRFIIDELLKEKTAGTVGRVVVLTRSANGNEALAARGAEPIVVNYDSPVTLQSALEDIDVVISTIAGLSAQTLAAQEPLADAAKAAGVKLFVPSEFGGDTVGHTEGPLAVKNAQREHLTQIGLPWALFFTGFFADWFWYQAALGYDIGNGKVEVGGTGNGLVSWTSRKDIARYVVHTTIFLPPSKLHNGVFKIEGERTSINRVLAEYETRTSKKVDVSYLPLEDVKERAATGDFKTLLQLAFELGGTHGKEEEMNLDWPEFNPQTVVEAILSYQA</sequence>
<dbReference type="PANTHER" id="PTHR47706">
    <property type="entry name" value="NMRA-LIKE FAMILY PROTEIN"/>
    <property type="match status" value="1"/>
</dbReference>
<evidence type="ECO:0000256" key="1">
    <source>
        <dbReference type="ARBA" id="ARBA00022857"/>
    </source>
</evidence>
<evidence type="ECO:0000313" key="5">
    <source>
        <dbReference type="Proteomes" id="UP000076738"/>
    </source>
</evidence>
<dbReference type="Gene3D" id="3.90.25.10">
    <property type="entry name" value="UDP-galactose 4-epimerase, domain 1"/>
    <property type="match status" value="1"/>
</dbReference>
<feature type="domain" description="NmrA-like" evidence="3">
    <location>
        <begin position="9"/>
        <end position="267"/>
    </location>
</feature>
<dbReference type="InterPro" id="IPR051609">
    <property type="entry name" value="NmrA/Isoflavone_reductase-like"/>
</dbReference>
<dbReference type="AlphaFoldDB" id="A0A167JBR5"/>
<keyword evidence="5" id="KW-1185">Reference proteome</keyword>
<reference evidence="4 5" key="1">
    <citation type="journal article" date="2016" name="Mol. Biol. Evol.">
        <title>Comparative Genomics of Early-Diverging Mushroom-Forming Fungi Provides Insights into the Origins of Lignocellulose Decay Capabilities.</title>
        <authorList>
            <person name="Nagy L.G."/>
            <person name="Riley R."/>
            <person name="Tritt A."/>
            <person name="Adam C."/>
            <person name="Daum C."/>
            <person name="Floudas D."/>
            <person name="Sun H."/>
            <person name="Yadav J.S."/>
            <person name="Pangilinan J."/>
            <person name="Larsson K.H."/>
            <person name="Matsuura K."/>
            <person name="Barry K."/>
            <person name="Labutti K."/>
            <person name="Kuo R."/>
            <person name="Ohm R.A."/>
            <person name="Bhattacharya S.S."/>
            <person name="Shirouzu T."/>
            <person name="Yoshinaga Y."/>
            <person name="Martin F.M."/>
            <person name="Grigoriev I.V."/>
            <person name="Hibbett D.S."/>
        </authorList>
    </citation>
    <scope>NUCLEOTIDE SEQUENCE [LARGE SCALE GENOMIC DNA]</scope>
    <source>
        <strain evidence="4 5">TUFC12733</strain>
    </source>
</reference>
<keyword evidence="1" id="KW-0521">NADP</keyword>